<dbReference type="GO" id="GO:0003824">
    <property type="term" value="F:catalytic activity"/>
    <property type="evidence" value="ECO:0007669"/>
    <property type="project" value="InterPro"/>
</dbReference>
<organism evidence="7">
    <name type="scientific">marine sediment metagenome</name>
    <dbReference type="NCBI Taxonomy" id="412755"/>
    <lineage>
        <taxon>unclassified sequences</taxon>
        <taxon>metagenomes</taxon>
        <taxon>ecological metagenomes</taxon>
    </lineage>
</organism>
<dbReference type="AlphaFoldDB" id="X0Y604"/>
<dbReference type="InterPro" id="IPR006638">
    <property type="entry name" value="Elp3/MiaA/NifB-like_rSAM"/>
</dbReference>
<evidence type="ECO:0000313" key="7">
    <source>
        <dbReference type="EMBL" id="GAG42727.1"/>
    </source>
</evidence>
<evidence type="ECO:0000256" key="4">
    <source>
        <dbReference type="ARBA" id="ARBA00023004"/>
    </source>
</evidence>
<dbReference type="Gene3D" id="3.80.30.20">
    <property type="entry name" value="tm_1862 like domain"/>
    <property type="match status" value="1"/>
</dbReference>
<evidence type="ECO:0000256" key="5">
    <source>
        <dbReference type="ARBA" id="ARBA00023014"/>
    </source>
</evidence>
<keyword evidence="3" id="KW-0479">Metal-binding</keyword>
<dbReference type="GO" id="GO:0005829">
    <property type="term" value="C:cytosol"/>
    <property type="evidence" value="ECO:0007669"/>
    <property type="project" value="TreeGrafter"/>
</dbReference>
<dbReference type="InterPro" id="IPR023404">
    <property type="entry name" value="rSAM_horseshoe"/>
</dbReference>
<keyword evidence="2" id="KW-0949">S-adenosyl-L-methionine</keyword>
<gene>
    <name evidence="7" type="ORF">S01H1_81393</name>
</gene>
<proteinExistence type="predicted"/>
<evidence type="ECO:0000256" key="3">
    <source>
        <dbReference type="ARBA" id="ARBA00022723"/>
    </source>
</evidence>
<dbReference type="EMBL" id="BARS01055075">
    <property type="protein sequence ID" value="GAG42727.1"/>
    <property type="molecule type" value="Genomic_DNA"/>
</dbReference>
<dbReference type="InterPro" id="IPR058240">
    <property type="entry name" value="rSAM_sf"/>
</dbReference>
<evidence type="ECO:0000256" key="2">
    <source>
        <dbReference type="ARBA" id="ARBA00022691"/>
    </source>
</evidence>
<sequence>MRIRPVEQVLEEVKYISSCANYKFVNFYDNININHRYLNEFLDGLISQKFTLPWGAELRADVITKEEALKLKKSNCKIVATGVESASEEVLKINFKFQDPSKVAQGIRIFKEVGIAVQAYFVIGLPGDNWERFKKTLKFVETLNLEGGVDRVEFFTATPYPGSDLAMNKEKYGIRILNENYSE</sequence>
<keyword evidence="4" id="KW-0408">Iron</keyword>
<dbReference type="InterPro" id="IPR051198">
    <property type="entry name" value="BchE-like"/>
</dbReference>
<dbReference type="SUPFAM" id="SSF102114">
    <property type="entry name" value="Radical SAM enzymes"/>
    <property type="match status" value="1"/>
</dbReference>
<feature type="domain" description="Radical SAM core" evidence="6">
    <location>
        <begin position="1"/>
        <end position="183"/>
    </location>
</feature>
<dbReference type="CDD" id="cd01335">
    <property type="entry name" value="Radical_SAM"/>
    <property type="match status" value="1"/>
</dbReference>
<dbReference type="GO" id="GO:0051536">
    <property type="term" value="F:iron-sulfur cluster binding"/>
    <property type="evidence" value="ECO:0007669"/>
    <property type="project" value="UniProtKB-KW"/>
</dbReference>
<comment type="cofactor">
    <cofactor evidence="1">
        <name>[4Fe-4S] cluster</name>
        <dbReference type="ChEBI" id="CHEBI:49883"/>
    </cofactor>
</comment>
<feature type="non-terminal residue" evidence="7">
    <location>
        <position position="183"/>
    </location>
</feature>
<keyword evidence="5" id="KW-0411">Iron-sulfur</keyword>
<evidence type="ECO:0000259" key="6">
    <source>
        <dbReference type="PROSITE" id="PS51918"/>
    </source>
</evidence>
<dbReference type="PROSITE" id="PS51918">
    <property type="entry name" value="RADICAL_SAM"/>
    <property type="match status" value="1"/>
</dbReference>
<name>X0Y604_9ZZZZ</name>
<protein>
    <recommendedName>
        <fullName evidence="6">Radical SAM core domain-containing protein</fullName>
    </recommendedName>
</protein>
<dbReference type="InterPro" id="IPR007197">
    <property type="entry name" value="rSAM"/>
</dbReference>
<evidence type="ECO:0000256" key="1">
    <source>
        <dbReference type="ARBA" id="ARBA00001966"/>
    </source>
</evidence>
<dbReference type="Pfam" id="PF04055">
    <property type="entry name" value="Radical_SAM"/>
    <property type="match status" value="1"/>
</dbReference>
<accession>X0Y604</accession>
<dbReference type="GO" id="GO:0046872">
    <property type="term" value="F:metal ion binding"/>
    <property type="evidence" value="ECO:0007669"/>
    <property type="project" value="UniProtKB-KW"/>
</dbReference>
<comment type="caution">
    <text evidence="7">The sequence shown here is derived from an EMBL/GenBank/DDBJ whole genome shotgun (WGS) entry which is preliminary data.</text>
</comment>
<dbReference type="PANTHER" id="PTHR43409">
    <property type="entry name" value="ANAEROBIC MAGNESIUM-PROTOPORPHYRIN IX MONOMETHYL ESTER CYCLASE-RELATED"/>
    <property type="match status" value="1"/>
</dbReference>
<dbReference type="SMART" id="SM00729">
    <property type="entry name" value="Elp3"/>
    <property type="match status" value="1"/>
</dbReference>
<dbReference type="PANTHER" id="PTHR43409:SF7">
    <property type="entry name" value="BLL1977 PROTEIN"/>
    <property type="match status" value="1"/>
</dbReference>
<reference evidence="7" key="1">
    <citation type="journal article" date="2014" name="Front. Microbiol.">
        <title>High frequency of phylogenetically diverse reductive dehalogenase-homologous genes in deep subseafloor sedimentary metagenomes.</title>
        <authorList>
            <person name="Kawai M."/>
            <person name="Futagami T."/>
            <person name="Toyoda A."/>
            <person name="Takaki Y."/>
            <person name="Nishi S."/>
            <person name="Hori S."/>
            <person name="Arai W."/>
            <person name="Tsubouchi T."/>
            <person name="Morono Y."/>
            <person name="Uchiyama I."/>
            <person name="Ito T."/>
            <person name="Fujiyama A."/>
            <person name="Inagaki F."/>
            <person name="Takami H."/>
        </authorList>
    </citation>
    <scope>NUCLEOTIDE SEQUENCE</scope>
    <source>
        <strain evidence="7">Expedition CK06-06</strain>
    </source>
</reference>